<organism evidence="2 3">
    <name type="scientific">Botryobasidium botryosum (strain FD-172 SS1)</name>
    <dbReference type="NCBI Taxonomy" id="930990"/>
    <lineage>
        <taxon>Eukaryota</taxon>
        <taxon>Fungi</taxon>
        <taxon>Dikarya</taxon>
        <taxon>Basidiomycota</taxon>
        <taxon>Agaricomycotina</taxon>
        <taxon>Agaricomycetes</taxon>
        <taxon>Cantharellales</taxon>
        <taxon>Botryobasidiaceae</taxon>
        <taxon>Botryobasidium</taxon>
    </lineage>
</organism>
<proteinExistence type="predicted"/>
<dbReference type="Proteomes" id="UP000027195">
    <property type="component" value="Unassembled WGS sequence"/>
</dbReference>
<dbReference type="InParanoid" id="A0A067LRN4"/>
<keyword evidence="1" id="KW-1133">Transmembrane helix</keyword>
<feature type="transmembrane region" description="Helical" evidence="1">
    <location>
        <begin position="20"/>
        <end position="49"/>
    </location>
</feature>
<feature type="transmembrane region" description="Helical" evidence="1">
    <location>
        <begin position="88"/>
        <end position="110"/>
    </location>
</feature>
<feature type="transmembrane region" description="Helical" evidence="1">
    <location>
        <begin position="130"/>
        <end position="152"/>
    </location>
</feature>
<keyword evidence="3" id="KW-1185">Reference proteome</keyword>
<gene>
    <name evidence="2" type="ORF">BOTBODRAFT_182167</name>
</gene>
<reference evidence="3" key="1">
    <citation type="journal article" date="2014" name="Proc. Natl. Acad. Sci. U.S.A.">
        <title>Extensive sampling of basidiomycete genomes demonstrates inadequacy of the white-rot/brown-rot paradigm for wood decay fungi.</title>
        <authorList>
            <person name="Riley R."/>
            <person name="Salamov A.A."/>
            <person name="Brown D.W."/>
            <person name="Nagy L.G."/>
            <person name="Floudas D."/>
            <person name="Held B.W."/>
            <person name="Levasseur A."/>
            <person name="Lombard V."/>
            <person name="Morin E."/>
            <person name="Otillar R."/>
            <person name="Lindquist E.A."/>
            <person name="Sun H."/>
            <person name="LaButti K.M."/>
            <person name="Schmutz J."/>
            <person name="Jabbour D."/>
            <person name="Luo H."/>
            <person name="Baker S.E."/>
            <person name="Pisabarro A.G."/>
            <person name="Walton J.D."/>
            <person name="Blanchette R.A."/>
            <person name="Henrissat B."/>
            <person name="Martin F."/>
            <person name="Cullen D."/>
            <person name="Hibbett D.S."/>
            <person name="Grigoriev I.V."/>
        </authorList>
    </citation>
    <scope>NUCLEOTIDE SEQUENCE [LARGE SCALE GENOMIC DNA]</scope>
    <source>
        <strain evidence="3">FD-172 SS1</strain>
    </source>
</reference>
<name>A0A067LRN4_BOTB1</name>
<accession>A0A067LRN4</accession>
<evidence type="ECO:0000313" key="2">
    <source>
        <dbReference type="EMBL" id="KDQ05858.1"/>
    </source>
</evidence>
<keyword evidence="1" id="KW-0472">Membrane</keyword>
<dbReference type="EMBL" id="KL198179">
    <property type="protein sequence ID" value="KDQ05858.1"/>
    <property type="molecule type" value="Genomic_DNA"/>
</dbReference>
<evidence type="ECO:0000256" key="1">
    <source>
        <dbReference type="SAM" id="Phobius"/>
    </source>
</evidence>
<sequence>MAPISFFVLIKHDSHFTATTWSISTVTILVSPALTAINILAAPTLALFLKSRLLSCSSHLHSPCLAAPALVGTNLALTPSQPPLLRPLALVLVAPLQPPVAILAALSWIFHPCPHSCDPHTYEYCPSPTLAALFPVLMAIILVAPSLTAAVLKAPTLATPVLTAPIPIHTIPAVPPS</sequence>
<keyword evidence="1" id="KW-0812">Transmembrane</keyword>
<evidence type="ECO:0000313" key="3">
    <source>
        <dbReference type="Proteomes" id="UP000027195"/>
    </source>
</evidence>
<dbReference type="HOGENOM" id="CLU_1517637_0_0_1"/>
<protein>
    <submittedName>
        <fullName evidence="2">Uncharacterized protein</fullName>
    </submittedName>
</protein>
<dbReference type="AlphaFoldDB" id="A0A067LRN4"/>